<feature type="compositionally biased region" description="Low complexity" evidence="11">
    <location>
        <begin position="163"/>
        <end position="174"/>
    </location>
</feature>
<comment type="function">
    <text evidence="10">Interacts with outer membrane receptor proteins that carry out high-affinity binding and energy dependent uptake into the periplasmic space of specific substrates. It could act to transduce energy from the cytoplasmic membrane to specific energy-requiring processes in the outer membrane, resulting in the release into the periplasm of ligands bound by these outer membrane proteins.</text>
</comment>
<dbReference type="Pfam" id="PF03544">
    <property type="entry name" value="TonB_C"/>
    <property type="match status" value="1"/>
</dbReference>
<accession>A0ABS3Z6B0</accession>
<feature type="compositionally biased region" description="Pro residues" evidence="11">
    <location>
        <begin position="118"/>
        <end position="128"/>
    </location>
</feature>
<dbReference type="InterPro" id="IPR006260">
    <property type="entry name" value="TonB/TolA_C"/>
</dbReference>
<evidence type="ECO:0000256" key="1">
    <source>
        <dbReference type="ARBA" id="ARBA00004383"/>
    </source>
</evidence>
<comment type="similarity">
    <text evidence="2 10">Belongs to the TonB family.</text>
</comment>
<keyword evidence="5 10" id="KW-0997">Cell inner membrane</keyword>
<evidence type="ECO:0000256" key="4">
    <source>
        <dbReference type="ARBA" id="ARBA00022475"/>
    </source>
</evidence>
<protein>
    <recommendedName>
        <fullName evidence="10">Protein TonB</fullName>
    </recommendedName>
</protein>
<feature type="domain" description="TonB C-terminal" evidence="12">
    <location>
        <begin position="221"/>
        <end position="318"/>
    </location>
</feature>
<dbReference type="PANTHER" id="PTHR33446">
    <property type="entry name" value="PROTEIN TONB-RELATED"/>
    <property type="match status" value="1"/>
</dbReference>
<dbReference type="SUPFAM" id="SSF74653">
    <property type="entry name" value="TolA/TonB C-terminal domain"/>
    <property type="match status" value="1"/>
</dbReference>
<feature type="transmembrane region" description="Helical" evidence="10">
    <location>
        <begin position="20"/>
        <end position="41"/>
    </location>
</feature>
<keyword evidence="14" id="KW-1185">Reference proteome</keyword>
<evidence type="ECO:0000259" key="12">
    <source>
        <dbReference type="PROSITE" id="PS52015"/>
    </source>
</evidence>
<dbReference type="RefSeq" id="WP_209285841.1">
    <property type="nucleotide sequence ID" value="NZ_JACVEW010000001.1"/>
</dbReference>
<reference evidence="13 14" key="1">
    <citation type="submission" date="2020-09" db="EMBL/GenBank/DDBJ databases">
        <authorList>
            <person name="Tanuku N.R.S."/>
        </authorList>
    </citation>
    <scope>NUCLEOTIDE SEQUENCE [LARGE SCALE GENOMIC DNA]</scope>
    <source>
        <strain evidence="13 14">AK62</strain>
    </source>
</reference>
<evidence type="ECO:0000313" key="14">
    <source>
        <dbReference type="Proteomes" id="UP000810171"/>
    </source>
</evidence>
<evidence type="ECO:0000256" key="8">
    <source>
        <dbReference type="ARBA" id="ARBA00022989"/>
    </source>
</evidence>
<evidence type="ECO:0000256" key="11">
    <source>
        <dbReference type="SAM" id="MobiDB-lite"/>
    </source>
</evidence>
<sequence>MSTPGARLPLSHHLNSDNFGFMLFLAAAVHGVLLLALGFSLPERKPPQHTLDVTLAQHAQKDAPEKADFIAQHNQAGSGTEDVVATPTTTEQAPLASDSPNLQAAQQPPAPDTAREQPQPPAPAPEPSPDAQVQAGTDSPKPKAQVVQRTPSPKPDSRREQQAAPSAPTTPSASTSLLARSLEMASLQAQLDLQRETRSQKPRVLRLTSAATRQHEYAAYLDNWRRRVETVGNLNYPDQARRQGIQGRLRMLVALNPDGKVVNVEILSSSGHPILDDAAIRIVQLASPFQSFPVEMRKKVDRLEIIRTWRFEKQARVY</sequence>
<evidence type="ECO:0000256" key="6">
    <source>
        <dbReference type="ARBA" id="ARBA00022692"/>
    </source>
</evidence>
<keyword evidence="3 10" id="KW-0813">Transport</keyword>
<keyword evidence="6 10" id="KW-0812">Transmembrane</keyword>
<evidence type="ECO:0000313" key="13">
    <source>
        <dbReference type="EMBL" id="MBP0047229.1"/>
    </source>
</evidence>
<dbReference type="InterPro" id="IPR003538">
    <property type="entry name" value="TonB"/>
</dbReference>
<proteinExistence type="inferred from homology"/>
<keyword evidence="9 10" id="KW-0472">Membrane</keyword>
<keyword evidence="8 10" id="KW-1133">Transmembrane helix</keyword>
<dbReference type="EMBL" id="JACVEW010000001">
    <property type="protein sequence ID" value="MBP0047229.1"/>
    <property type="molecule type" value="Genomic_DNA"/>
</dbReference>
<evidence type="ECO:0000256" key="3">
    <source>
        <dbReference type="ARBA" id="ARBA00022448"/>
    </source>
</evidence>
<keyword evidence="7 10" id="KW-0653">Protein transport</keyword>
<evidence type="ECO:0000256" key="5">
    <source>
        <dbReference type="ARBA" id="ARBA00022519"/>
    </source>
</evidence>
<comment type="subcellular location">
    <subcellularLocation>
        <location evidence="1 10">Cell inner membrane</location>
        <topology evidence="1 10">Single-pass membrane protein</topology>
        <orientation evidence="1 10">Periplasmic side</orientation>
    </subcellularLocation>
</comment>
<gene>
    <name evidence="13" type="ORF">H9C73_00650</name>
</gene>
<organism evidence="13 14">
    <name type="scientific">Marinobacterium alkalitolerans</name>
    <dbReference type="NCBI Taxonomy" id="1542925"/>
    <lineage>
        <taxon>Bacteria</taxon>
        <taxon>Pseudomonadati</taxon>
        <taxon>Pseudomonadota</taxon>
        <taxon>Gammaproteobacteria</taxon>
        <taxon>Oceanospirillales</taxon>
        <taxon>Oceanospirillaceae</taxon>
        <taxon>Marinobacterium</taxon>
    </lineage>
</organism>
<dbReference type="PANTHER" id="PTHR33446:SF11">
    <property type="entry name" value="TONB3"/>
    <property type="match status" value="1"/>
</dbReference>
<comment type="caution">
    <text evidence="13">The sequence shown here is derived from an EMBL/GenBank/DDBJ whole genome shotgun (WGS) entry which is preliminary data.</text>
</comment>
<keyword evidence="10" id="KW-0735">Signal-anchor</keyword>
<dbReference type="PRINTS" id="PR01374">
    <property type="entry name" value="TONBPROTEIN"/>
</dbReference>
<evidence type="ECO:0000256" key="10">
    <source>
        <dbReference type="RuleBase" id="RU362123"/>
    </source>
</evidence>
<evidence type="ECO:0000256" key="2">
    <source>
        <dbReference type="ARBA" id="ARBA00006555"/>
    </source>
</evidence>
<dbReference type="InterPro" id="IPR037682">
    <property type="entry name" value="TonB_C"/>
</dbReference>
<dbReference type="Proteomes" id="UP000810171">
    <property type="component" value="Unassembled WGS sequence"/>
</dbReference>
<dbReference type="Gene3D" id="3.30.1150.10">
    <property type="match status" value="1"/>
</dbReference>
<evidence type="ECO:0000256" key="9">
    <source>
        <dbReference type="ARBA" id="ARBA00023136"/>
    </source>
</evidence>
<dbReference type="PROSITE" id="PS52015">
    <property type="entry name" value="TONB_CTD"/>
    <property type="match status" value="1"/>
</dbReference>
<dbReference type="InterPro" id="IPR051045">
    <property type="entry name" value="TonB-dependent_transducer"/>
</dbReference>
<evidence type="ECO:0000256" key="7">
    <source>
        <dbReference type="ARBA" id="ARBA00022927"/>
    </source>
</evidence>
<dbReference type="NCBIfam" id="TIGR01352">
    <property type="entry name" value="tonB_Cterm"/>
    <property type="match status" value="1"/>
</dbReference>
<keyword evidence="4 10" id="KW-1003">Cell membrane</keyword>
<feature type="compositionally biased region" description="Polar residues" evidence="11">
    <location>
        <begin position="90"/>
        <end position="102"/>
    </location>
</feature>
<name>A0ABS3Z6B0_9GAMM</name>
<feature type="region of interest" description="Disordered" evidence="11">
    <location>
        <begin position="90"/>
        <end position="174"/>
    </location>
</feature>